<keyword evidence="1" id="KW-0547">Nucleotide-binding</keyword>
<dbReference type="GO" id="GO:0003824">
    <property type="term" value="F:catalytic activity"/>
    <property type="evidence" value="ECO:0007669"/>
    <property type="project" value="InterPro"/>
</dbReference>
<dbReference type="Gene3D" id="3.30.428.10">
    <property type="entry name" value="HIT-like"/>
    <property type="match status" value="1"/>
</dbReference>
<organism evidence="3">
    <name type="scientific">hydrothermal vent metagenome</name>
    <dbReference type="NCBI Taxonomy" id="652676"/>
    <lineage>
        <taxon>unclassified sequences</taxon>
        <taxon>metagenomes</taxon>
        <taxon>ecological metagenomes</taxon>
    </lineage>
</organism>
<evidence type="ECO:0000313" key="3">
    <source>
        <dbReference type="EMBL" id="VAX30577.1"/>
    </source>
</evidence>
<evidence type="ECO:0000259" key="2">
    <source>
        <dbReference type="PROSITE" id="PS51084"/>
    </source>
</evidence>
<dbReference type="InterPro" id="IPR039383">
    <property type="entry name" value="FHIT"/>
</dbReference>
<sequence>ANEDKKNFILHRGDTCFIIMNLYPYNAGHLMVSPNRHLSCITQMNEKENTELNHLTQKCVEILRTVKSPEGFNIGANLGKAGGAGFDEHVHMHIVPRWLADTNFMPVLADIRVHPEHLQATYDNLLPHFQTLSK</sequence>
<dbReference type="EMBL" id="UOGG01000117">
    <property type="protein sequence ID" value="VAX30577.1"/>
    <property type="molecule type" value="Genomic_DNA"/>
</dbReference>
<dbReference type="GO" id="GO:0000166">
    <property type="term" value="F:nucleotide binding"/>
    <property type="evidence" value="ECO:0007669"/>
    <property type="project" value="UniProtKB-KW"/>
</dbReference>
<dbReference type="PANTHER" id="PTHR42997">
    <property type="entry name" value="HIT FAMILY HYDROLASE"/>
    <property type="match status" value="1"/>
</dbReference>
<feature type="domain" description="HIT" evidence="2">
    <location>
        <begin position="1"/>
        <end position="104"/>
    </location>
</feature>
<dbReference type="InterPro" id="IPR011146">
    <property type="entry name" value="HIT-like"/>
</dbReference>
<protein>
    <submittedName>
        <fullName evidence="3">HIT family protein</fullName>
    </submittedName>
</protein>
<gene>
    <name evidence="3" type="ORF">MNBD_NITROSPINAE05-187</name>
</gene>
<accession>A0A3B1DPB5</accession>
<dbReference type="PANTHER" id="PTHR42997:SF1">
    <property type="entry name" value="AP-4-A PHOSPHORYLASE"/>
    <property type="match status" value="1"/>
</dbReference>
<dbReference type="SUPFAM" id="SSF54197">
    <property type="entry name" value="HIT-like"/>
    <property type="match status" value="1"/>
</dbReference>
<proteinExistence type="predicted"/>
<dbReference type="InterPro" id="IPR036265">
    <property type="entry name" value="HIT-like_sf"/>
</dbReference>
<feature type="non-terminal residue" evidence="3">
    <location>
        <position position="1"/>
    </location>
</feature>
<dbReference type="CDD" id="cd01275">
    <property type="entry name" value="FHIT"/>
    <property type="match status" value="1"/>
</dbReference>
<dbReference type="Pfam" id="PF01230">
    <property type="entry name" value="HIT"/>
    <property type="match status" value="1"/>
</dbReference>
<name>A0A3B1DPB5_9ZZZZ</name>
<dbReference type="PROSITE" id="PS51084">
    <property type="entry name" value="HIT_2"/>
    <property type="match status" value="1"/>
</dbReference>
<dbReference type="AlphaFoldDB" id="A0A3B1DPB5"/>
<evidence type="ECO:0000256" key="1">
    <source>
        <dbReference type="ARBA" id="ARBA00022741"/>
    </source>
</evidence>
<reference evidence="3" key="1">
    <citation type="submission" date="2018-06" db="EMBL/GenBank/DDBJ databases">
        <authorList>
            <person name="Zhirakovskaya E."/>
        </authorList>
    </citation>
    <scope>NUCLEOTIDE SEQUENCE</scope>
</reference>
<dbReference type="InterPro" id="IPR052908">
    <property type="entry name" value="AP-4-A_phosphorylase"/>
</dbReference>